<evidence type="ECO:0000313" key="2">
    <source>
        <dbReference type="EMBL" id="GGP03951.1"/>
    </source>
</evidence>
<dbReference type="CDD" id="cd06587">
    <property type="entry name" value="VOC"/>
    <property type="match status" value="1"/>
</dbReference>
<gene>
    <name evidence="2" type="ORF">GCM10012278_17300</name>
</gene>
<reference evidence="2" key="1">
    <citation type="journal article" date="2014" name="Int. J. Syst. Evol. Microbiol.">
        <title>Complete genome sequence of Corynebacterium casei LMG S-19264T (=DSM 44701T), isolated from a smear-ripened cheese.</title>
        <authorList>
            <consortium name="US DOE Joint Genome Institute (JGI-PGF)"/>
            <person name="Walter F."/>
            <person name="Albersmeier A."/>
            <person name="Kalinowski J."/>
            <person name="Ruckert C."/>
        </authorList>
    </citation>
    <scope>NUCLEOTIDE SEQUENCE</scope>
    <source>
        <strain evidence="2">CGMCC 4.7430</strain>
    </source>
</reference>
<dbReference type="Proteomes" id="UP000660745">
    <property type="component" value="Unassembled WGS sequence"/>
</dbReference>
<accession>A0A918A4X6</accession>
<evidence type="ECO:0000313" key="3">
    <source>
        <dbReference type="Proteomes" id="UP000660745"/>
    </source>
</evidence>
<dbReference type="InterPro" id="IPR004360">
    <property type="entry name" value="Glyas_Fos-R_dOase_dom"/>
</dbReference>
<dbReference type="EMBL" id="BMNK01000002">
    <property type="protein sequence ID" value="GGP03951.1"/>
    <property type="molecule type" value="Genomic_DNA"/>
</dbReference>
<keyword evidence="3" id="KW-1185">Reference proteome</keyword>
<dbReference type="InterPro" id="IPR029068">
    <property type="entry name" value="Glyas_Bleomycin-R_OHBP_Dase"/>
</dbReference>
<dbReference type="AlphaFoldDB" id="A0A918A4X6"/>
<dbReference type="RefSeq" id="WP_189137921.1">
    <property type="nucleotide sequence ID" value="NZ_BMNK01000002.1"/>
</dbReference>
<feature type="domain" description="VOC" evidence="1">
    <location>
        <begin position="12"/>
        <end position="141"/>
    </location>
</feature>
<dbReference type="SUPFAM" id="SSF54593">
    <property type="entry name" value="Glyoxalase/Bleomycin resistance protein/Dihydroxybiphenyl dioxygenase"/>
    <property type="match status" value="1"/>
</dbReference>
<dbReference type="Gene3D" id="3.10.180.10">
    <property type="entry name" value="2,3-Dihydroxybiphenyl 1,2-Dioxygenase, domain 1"/>
    <property type="match status" value="1"/>
</dbReference>
<reference evidence="2" key="2">
    <citation type="submission" date="2020-09" db="EMBL/GenBank/DDBJ databases">
        <authorList>
            <person name="Sun Q."/>
            <person name="Zhou Y."/>
        </authorList>
    </citation>
    <scope>NUCLEOTIDE SEQUENCE</scope>
    <source>
        <strain evidence="2">CGMCC 4.7430</strain>
    </source>
</reference>
<protein>
    <submittedName>
        <fullName evidence="2">Glyoxalase</fullName>
    </submittedName>
</protein>
<proteinExistence type="predicted"/>
<comment type="caution">
    <text evidence="2">The sequence shown here is derived from an EMBL/GenBank/DDBJ whole genome shotgun (WGS) entry which is preliminary data.</text>
</comment>
<dbReference type="PROSITE" id="PS51819">
    <property type="entry name" value="VOC"/>
    <property type="match status" value="1"/>
</dbReference>
<dbReference type="InterPro" id="IPR037523">
    <property type="entry name" value="VOC_core"/>
</dbReference>
<sequence length="202" mass="22826">MAATPETVHWRGVHHLALITPDMDATVRFWHGVLDARLVTTLAIPSFRHYFFEVGAGNTVAFFEYTDQELDSFAKPAGVPYAKAAQFDHLSLHLPDEDALVRLRDRLKEHGCEVTDVIDHGYLRSIYFSDPNGIAMEASWWTIDPTGRPVDYTDERLFADPDPVPAVRELRDNGRLTHTVSTRLVDGIIEDLRREGITLDPS</sequence>
<organism evidence="2 3">
    <name type="scientific">Nonomuraea glycinis</name>
    <dbReference type="NCBI Taxonomy" id="2047744"/>
    <lineage>
        <taxon>Bacteria</taxon>
        <taxon>Bacillati</taxon>
        <taxon>Actinomycetota</taxon>
        <taxon>Actinomycetes</taxon>
        <taxon>Streptosporangiales</taxon>
        <taxon>Streptosporangiaceae</taxon>
        <taxon>Nonomuraea</taxon>
    </lineage>
</organism>
<evidence type="ECO:0000259" key="1">
    <source>
        <dbReference type="PROSITE" id="PS51819"/>
    </source>
</evidence>
<dbReference type="Pfam" id="PF00903">
    <property type="entry name" value="Glyoxalase"/>
    <property type="match status" value="1"/>
</dbReference>
<name>A0A918A4X6_9ACTN</name>